<keyword evidence="4" id="KW-1185">Reference proteome</keyword>
<proteinExistence type="predicted"/>
<dbReference type="Proteomes" id="UP001596028">
    <property type="component" value="Unassembled WGS sequence"/>
</dbReference>
<dbReference type="Pfam" id="PF25837">
    <property type="entry name" value="Apionate_lact_N"/>
    <property type="match status" value="1"/>
</dbReference>
<gene>
    <name evidence="3" type="ORF">ACFO3S_03170</name>
</gene>
<evidence type="ECO:0000313" key="3">
    <source>
        <dbReference type="EMBL" id="MFC4597231.1"/>
    </source>
</evidence>
<organism evidence="3 4">
    <name type="scientific">Cohnella hongkongensis</name>
    <dbReference type="NCBI Taxonomy" id="178337"/>
    <lineage>
        <taxon>Bacteria</taxon>
        <taxon>Bacillati</taxon>
        <taxon>Bacillota</taxon>
        <taxon>Bacilli</taxon>
        <taxon>Bacillales</taxon>
        <taxon>Paenibacillaceae</taxon>
        <taxon>Cohnella</taxon>
    </lineage>
</organism>
<evidence type="ECO:0000313" key="4">
    <source>
        <dbReference type="Proteomes" id="UP001596028"/>
    </source>
</evidence>
<feature type="domain" description="D-apionate lactonase N-terminal" evidence="1">
    <location>
        <begin position="3"/>
        <end position="215"/>
    </location>
</feature>
<accession>A0ABV9F676</accession>
<evidence type="ECO:0000259" key="2">
    <source>
        <dbReference type="Pfam" id="PF25838"/>
    </source>
</evidence>
<name>A0ABV9F676_9BACL</name>
<comment type="caution">
    <text evidence="3">The sequence shown here is derived from an EMBL/GenBank/DDBJ whole genome shotgun (WGS) entry which is preliminary data.</text>
</comment>
<dbReference type="EMBL" id="JBHSEP010000001">
    <property type="protein sequence ID" value="MFC4597231.1"/>
    <property type="molecule type" value="Genomic_DNA"/>
</dbReference>
<dbReference type="InterPro" id="IPR058788">
    <property type="entry name" value="ApnL_N"/>
</dbReference>
<feature type="domain" description="D-apionate lactonase TIM barrel" evidence="2">
    <location>
        <begin position="251"/>
        <end position="505"/>
    </location>
</feature>
<protein>
    <submittedName>
        <fullName evidence="3">Uncharacterized protein</fullName>
    </submittedName>
</protein>
<dbReference type="Pfam" id="PF25838">
    <property type="entry name" value="Apionate_lact_M"/>
    <property type="match status" value="1"/>
</dbReference>
<reference evidence="4" key="1">
    <citation type="journal article" date="2019" name="Int. J. Syst. Evol. Microbiol.">
        <title>The Global Catalogue of Microorganisms (GCM) 10K type strain sequencing project: providing services to taxonomists for standard genome sequencing and annotation.</title>
        <authorList>
            <consortium name="The Broad Institute Genomics Platform"/>
            <consortium name="The Broad Institute Genome Sequencing Center for Infectious Disease"/>
            <person name="Wu L."/>
            <person name="Ma J."/>
        </authorList>
    </citation>
    <scope>NUCLEOTIDE SEQUENCE [LARGE SCALE GENOMIC DNA]</scope>
    <source>
        <strain evidence="4">CCUG 49571</strain>
    </source>
</reference>
<dbReference type="InterPro" id="IPR058787">
    <property type="entry name" value="ApnL_M"/>
</dbReference>
<evidence type="ECO:0000259" key="1">
    <source>
        <dbReference type="Pfam" id="PF25837"/>
    </source>
</evidence>
<dbReference type="RefSeq" id="WP_378092120.1">
    <property type="nucleotide sequence ID" value="NZ_JBHSEP010000001.1"/>
</dbReference>
<sequence length="623" mass="68403">MPSPVKLSAGPLQATFEEGGLRSIAYQGAEIVRGIYAAVRDRNWGTVIPRLEVEPVRTFNDEATVQFHCRHVQEEIDFEWTGLIRMAPDRIRFDFEGRARMAFLKNRIGFCVLHPMDFAGLPLEVQTEGGVERGVFPERIAPHQPFKAIRAMAYEPVPGCRVRLTFSGDLFEMEDQRNWTDASYKTYCTPLSLPYPVLVRAGERIAQSISIDIERSGTDENDGGRRTVGGGRPRDAVRIVVRPEASWALPGIGVAMEASEFDSQAAEWLARLRPSHLRGTVDLSRDDWPRRLEAAMEAADRIGCGLELEALLDEDGRRAGELAARLAASRGGTGTRERGLWLIPYAAGSMVTDAAAIRSVRRALRFSGTALPVGGGTRAYYAEFNRAQLPLAEMEFASYTMNPQVHAFDDRSLMETLAAQRETARDAAIKTGKPLSIGPITFKPRLNPNATSGDAGIPVAERIDARQGTLFGTAWTLGSLAALCVPEIRRLTYYEASGPLGLAPEGVPAPLIFLLQDVMDEPDARVLNVHCSSRQAAALALRRPEGSLRLLVANLENEALEVEIDVGGDSTPLFVTEYGGQAGHVPERMRIPAGRRLLRTLQPYGCIRLDDRAAEETENKKGS</sequence>